<gene>
    <name evidence="2" type="ORF">PMAYCL1PPCAC_21473</name>
</gene>
<evidence type="ECO:0000256" key="1">
    <source>
        <dbReference type="SAM" id="SignalP"/>
    </source>
</evidence>
<keyword evidence="3" id="KW-1185">Reference proteome</keyword>
<dbReference type="Proteomes" id="UP001328107">
    <property type="component" value="Unassembled WGS sequence"/>
</dbReference>
<proteinExistence type="predicted"/>
<sequence length="78" mass="9301">RSRSAWTLAAIAFVGRKRAFTWTLTTPLNQSNKQSNNRPTRSYYPFWQPYVKIDNLIVNVVFPDWVLDDDKLTEYYRV</sequence>
<dbReference type="EMBL" id="BTRK01000005">
    <property type="protein sequence ID" value="GMR51278.1"/>
    <property type="molecule type" value="Genomic_DNA"/>
</dbReference>
<evidence type="ECO:0000313" key="2">
    <source>
        <dbReference type="EMBL" id="GMR51278.1"/>
    </source>
</evidence>
<evidence type="ECO:0000313" key="3">
    <source>
        <dbReference type="Proteomes" id="UP001328107"/>
    </source>
</evidence>
<feature type="signal peptide" evidence="1">
    <location>
        <begin position="1"/>
        <end position="19"/>
    </location>
</feature>
<organism evidence="2 3">
    <name type="scientific">Pristionchus mayeri</name>
    <dbReference type="NCBI Taxonomy" id="1317129"/>
    <lineage>
        <taxon>Eukaryota</taxon>
        <taxon>Metazoa</taxon>
        <taxon>Ecdysozoa</taxon>
        <taxon>Nematoda</taxon>
        <taxon>Chromadorea</taxon>
        <taxon>Rhabditida</taxon>
        <taxon>Rhabditina</taxon>
        <taxon>Diplogasteromorpha</taxon>
        <taxon>Diplogasteroidea</taxon>
        <taxon>Neodiplogasteridae</taxon>
        <taxon>Pristionchus</taxon>
    </lineage>
</organism>
<protein>
    <submittedName>
        <fullName evidence="2">Uncharacterized protein</fullName>
    </submittedName>
</protein>
<feature type="chain" id="PRO_5042916905" evidence="1">
    <location>
        <begin position="20"/>
        <end position="78"/>
    </location>
</feature>
<feature type="non-terminal residue" evidence="2">
    <location>
        <position position="1"/>
    </location>
</feature>
<keyword evidence="1" id="KW-0732">Signal</keyword>
<dbReference type="AlphaFoldDB" id="A0AAN5CUV4"/>
<feature type="non-terminal residue" evidence="2">
    <location>
        <position position="78"/>
    </location>
</feature>
<name>A0AAN5CUV4_9BILA</name>
<reference evidence="3" key="1">
    <citation type="submission" date="2022-10" db="EMBL/GenBank/DDBJ databases">
        <title>Genome assembly of Pristionchus species.</title>
        <authorList>
            <person name="Yoshida K."/>
            <person name="Sommer R.J."/>
        </authorList>
    </citation>
    <scope>NUCLEOTIDE SEQUENCE [LARGE SCALE GENOMIC DNA]</scope>
    <source>
        <strain evidence="3">RS5460</strain>
    </source>
</reference>
<comment type="caution">
    <text evidence="2">The sequence shown here is derived from an EMBL/GenBank/DDBJ whole genome shotgun (WGS) entry which is preliminary data.</text>
</comment>
<accession>A0AAN5CUV4</accession>